<gene>
    <name evidence="1" type="ORF">FDG31_08340</name>
</gene>
<organism evidence="1 2">
    <name type="scientific">Clostridium botulinum</name>
    <dbReference type="NCBI Taxonomy" id="1491"/>
    <lineage>
        <taxon>Bacteria</taxon>
        <taxon>Bacillati</taxon>
        <taxon>Bacillota</taxon>
        <taxon>Clostridia</taxon>
        <taxon>Eubacteriales</taxon>
        <taxon>Clostridiaceae</taxon>
        <taxon>Clostridium</taxon>
    </lineage>
</organism>
<name>A0A6B4JHG7_CLOBO</name>
<dbReference type="RefSeq" id="WP_003373879.1">
    <property type="nucleotide sequence ID" value="NZ_JACBBA010000001.1"/>
</dbReference>
<protein>
    <submittedName>
        <fullName evidence="1">Uncharacterized protein</fullName>
    </submittedName>
</protein>
<accession>A0A6B4JHG7</accession>
<dbReference type="EMBL" id="SXFB01000004">
    <property type="protein sequence ID" value="NFV26188.1"/>
    <property type="molecule type" value="Genomic_DNA"/>
</dbReference>
<evidence type="ECO:0000313" key="1">
    <source>
        <dbReference type="EMBL" id="NFV26188.1"/>
    </source>
</evidence>
<evidence type="ECO:0000313" key="2">
    <source>
        <dbReference type="Proteomes" id="UP000486903"/>
    </source>
</evidence>
<comment type="caution">
    <text evidence="1">The sequence shown here is derived from an EMBL/GenBank/DDBJ whole genome shotgun (WGS) entry which is preliminary data.</text>
</comment>
<dbReference type="Proteomes" id="UP000486903">
    <property type="component" value="Unassembled WGS sequence"/>
</dbReference>
<dbReference type="AlphaFoldDB" id="A0A6B4JHG7"/>
<reference evidence="1 2" key="1">
    <citation type="submission" date="2019-04" db="EMBL/GenBank/DDBJ databases">
        <title>Genome sequencing of Clostridium botulinum Groups I-IV and Clostridium butyricum.</title>
        <authorList>
            <person name="Brunt J."/>
            <person name="Van Vliet A.H.M."/>
            <person name="Stringer S.C."/>
            <person name="Carter A.T."/>
            <person name="Peck M.W."/>
        </authorList>
    </citation>
    <scope>NUCLEOTIDE SEQUENCE [LARGE SCALE GENOMIC DNA]</scope>
    <source>
        <strain evidence="1 2">BL81</strain>
    </source>
</reference>
<sequence>MSIEKKITYMGESKSILKLVGEMFQNVNIKVTKTDITAALNDDEVLPAGTIIAQDGKFVDGTTITDDKAYGLVYRDVNFKHSNGNESIPVTIFGFVNEKALPKAPSSNAKSAMKMLLFI</sequence>
<proteinExistence type="predicted"/>